<evidence type="ECO:0000256" key="4">
    <source>
        <dbReference type="ARBA" id="ARBA00030895"/>
    </source>
</evidence>
<reference evidence="5" key="1">
    <citation type="submission" date="2022-12" db="EMBL/GenBank/DDBJ databases">
        <title>NDM-1 containing novel ST 2018 Pseudenterobacter timonensis.</title>
        <authorList>
            <person name="Halder G."/>
            <person name="Mandal S."/>
            <person name="Dutta S."/>
        </authorList>
    </citation>
    <scope>NUCLEOTIDE SEQUENCE</scope>
    <source>
        <strain evidence="5">CNCI147</strain>
    </source>
</reference>
<evidence type="ECO:0000256" key="1">
    <source>
        <dbReference type="ARBA" id="ARBA00016561"/>
    </source>
</evidence>
<evidence type="ECO:0000313" key="7">
    <source>
        <dbReference type="Proteomes" id="UP001248822"/>
    </source>
</evidence>
<protein>
    <recommendedName>
        <fullName evidence="1">pyr operon leader peptide</fullName>
    </recommendedName>
    <alternativeName>
        <fullName evidence="4">pyrBI operon attenuator</fullName>
    </alternativeName>
</protein>
<dbReference type="Proteomes" id="UP001561463">
    <property type="component" value="Unassembled WGS sequence"/>
</dbReference>
<evidence type="ECO:0000313" key="5">
    <source>
        <dbReference type="EMBL" id="MDR9889142.1"/>
    </source>
</evidence>
<dbReference type="Pfam" id="PF08052">
    <property type="entry name" value="PyrBI_leader"/>
    <property type="match status" value="1"/>
</dbReference>
<dbReference type="AlphaFoldDB" id="A0AAE4DJX7"/>
<keyword evidence="2" id="KW-0428">Leader peptide</keyword>
<dbReference type="Proteomes" id="UP001248822">
    <property type="component" value="Unassembled WGS sequence"/>
</dbReference>
<reference evidence="6 8" key="2">
    <citation type="submission" date="2024-03" db="EMBL/GenBank/DDBJ databases">
        <title>Role of Flies in the Dissemination of Carbapenem-Resistant Enterobacteriaceae (CRE): An Epidemiological and Genomic Study in China.</title>
        <authorList>
            <person name="Chen K."/>
            <person name="Zhang R."/>
            <person name="Chen S."/>
        </authorList>
    </citation>
    <scope>NUCLEOTIDE SEQUENCE [LARGE SCALE GENOMIC DNA]</scope>
    <source>
        <strain evidence="6">Fly-313</strain>
        <strain evidence="8">fly-313</strain>
    </source>
</reference>
<proteinExistence type="predicted"/>
<gene>
    <name evidence="6" type="ORF">AB7Z85_12280</name>
    <name evidence="5" type="ORF">O7047_02680</name>
</gene>
<organism evidence="5 7">
    <name type="scientific">Pseudenterobacter timonensis</name>
    <dbReference type="NCBI Taxonomy" id="1755099"/>
    <lineage>
        <taxon>Bacteria</taxon>
        <taxon>Pseudomonadati</taxon>
        <taxon>Pseudomonadota</taxon>
        <taxon>Gammaproteobacteria</taxon>
        <taxon>Enterobacterales</taxon>
        <taxon>Enterobacteriaceae</taxon>
        <taxon>Pseudenterobacter</taxon>
    </lineage>
</organism>
<keyword evidence="8" id="KW-1185">Reference proteome</keyword>
<accession>A0AAE4DJX7</accession>
<dbReference type="RefSeq" id="WP_238379223.1">
    <property type="nucleotide sequence ID" value="NZ_JBFZPZ010000008.1"/>
</dbReference>
<keyword evidence="3" id="KW-0665">Pyrimidine biosynthesis</keyword>
<name>A0AAE4DJX7_9ENTR</name>
<dbReference type="GO" id="GO:0006221">
    <property type="term" value="P:pyrimidine nucleotide biosynthetic process"/>
    <property type="evidence" value="ECO:0007669"/>
    <property type="project" value="UniProtKB-KW"/>
</dbReference>
<evidence type="ECO:0000256" key="2">
    <source>
        <dbReference type="ARBA" id="ARBA00022623"/>
    </source>
</evidence>
<dbReference type="InterPro" id="IPR012602">
    <property type="entry name" value="PyrBI_leader"/>
</dbReference>
<evidence type="ECO:0000256" key="3">
    <source>
        <dbReference type="ARBA" id="ARBA00022975"/>
    </source>
</evidence>
<comment type="caution">
    <text evidence="5">The sequence shown here is derived from an EMBL/GenBank/DDBJ whole genome shotgun (WGS) entry which is preliminary data.</text>
</comment>
<dbReference type="EMBL" id="JAQGEC010000002">
    <property type="protein sequence ID" value="MDR9889142.1"/>
    <property type="molecule type" value="Genomic_DNA"/>
</dbReference>
<sequence length="44" mass="5020">MVNRVRHTRSPRLKTDAGLPFSSRCLSIPKAPQLRGFFLPGVRR</sequence>
<evidence type="ECO:0000313" key="6">
    <source>
        <dbReference type="EMBL" id="MEX9253275.1"/>
    </source>
</evidence>
<dbReference type="GO" id="GO:0019856">
    <property type="term" value="P:pyrimidine nucleobase biosynthetic process"/>
    <property type="evidence" value="ECO:0007669"/>
    <property type="project" value="InterPro"/>
</dbReference>
<evidence type="ECO:0000313" key="8">
    <source>
        <dbReference type="Proteomes" id="UP001561463"/>
    </source>
</evidence>
<dbReference type="EMBL" id="JBFZPZ010000008">
    <property type="protein sequence ID" value="MEX9253275.1"/>
    <property type="molecule type" value="Genomic_DNA"/>
</dbReference>